<organism evidence="1 2">
    <name type="scientific">Rhodobacter xanthinilyticus</name>
    <dbReference type="NCBI Taxonomy" id="1850250"/>
    <lineage>
        <taxon>Bacteria</taxon>
        <taxon>Pseudomonadati</taxon>
        <taxon>Pseudomonadota</taxon>
        <taxon>Alphaproteobacteria</taxon>
        <taxon>Rhodobacterales</taxon>
        <taxon>Rhodobacter group</taxon>
        <taxon>Rhodobacter</taxon>
    </lineage>
</organism>
<accession>A0A1D9MA19</accession>
<protein>
    <submittedName>
        <fullName evidence="1">Uncharacterized protein</fullName>
    </submittedName>
</protein>
<dbReference type="AlphaFoldDB" id="A0A1D9MA19"/>
<evidence type="ECO:0000313" key="1">
    <source>
        <dbReference type="EMBL" id="AOZ68589.1"/>
    </source>
</evidence>
<reference evidence="1 2" key="1">
    <citation type="submission" date="2016-10" db="EMBL/GenBank/DDBJ databases">
        <title>Rhodobacter sp. LPB0142, isolated from sea water.</title>
        <authorList>
            <person name="Kim E."/>
            <person name="Yi H."/>
        </authorList>
    </citation>
    <scope>NUCLEOTIDE SEQUENCE [LARGE SCALE GENOMIC DNA]</scope>
    <source>
        <strain evidence="1 2">LPB0142</strain>
    </source>
</reference>
<dbReference type="EMBL" id="CP017781">
    <property type="protein sequence ID" value="AOZ68589.1"/>
    <property type="molecule type" value="Genomic_DNA"/>
</dbReference>
<gene>
    <name evidence="1" type="ORF">LPB142_04035</name>
</gene>
<keyword evidence="2" id="KW-1185">Reference proteome</keyword>
<proteinExistence type="predicted"/>
<name>A0A1D9MA19_9RHOB</name>
<evidence type="ECO:0000313" key="2">
    <source>
        <dbReference type="Proteomes" id="UP000176562"/>
    </source>
</evidence>
<dbReference type="KEGG" id="rhp:LPB142_04035"/>
<sequence length="127" mass="14216">MPVHEMPTPFGDPSRPDTAVLLEVSVYGPLVSEGFRDDLCQILEQDGFKLTTGAERPLDQFDDGPSFMVMIKVDRAIDALMQAVRKVCPRGALLDFRLIVEWNHNEEDGSMDWQEVCLVTEPVPGLI</sequence>
<dbReference type="Proteomes" id="UP000176562">
    <property type="component" value="Chromosome"/>
</dbReference>
<dbReference type="RefSeq" id="WP_071165590.1">
    <property type="nucleotide sequence ID" value="NZ_CP017781.1"/>
</dbReference>